<dbReference type="PANTHER" id="PTHR42852:SF6">
    <property type="entry name" value="THIOL:DISULFIDE INTERCHANGE PROTEIN DSBE"/>
    <property type="match status" value="1"/>
</dbReference>
<dbReference type="PROSITE" id="PS00194">
    <property type="entry name" value="THIOREDOXIN_1"/>
    <property type="match status" value="2"/>
</dbReference>
<dbReference type="Proteomes" id="UP001302374">
    <property type="component" value="Chromosome"/>
</dbReference>
<feature type="signal peptide" evidence="5">
    <location>
        <begin position="1"/>
        <end position="25"/>
    </location>
</feature>
<dbReference type="InterPro" id="IPR025380">
    <property type="entry name" value="DUF4369"/>
</dbReference>
<keyword evidence="2" id="KW-0201">Cytochrome c-type biogenesis</keyword>
<gene>
    <name evidence="8" type="ORF">F1644_16805</name>
    <name evidence="7" type="ORF">GGR15_000702</name>
</gene>
<reference evidence="7 9" key="2">
    <citation type="submission" date="2020-03" db="EMBL/GenBank/DDBJ databases">
        <title>Genomic Encyclopedia of Type Strains, Phase IV (KMG-IV): sequencing the most valuable type-strain genomes for metagenomic binning, comparative biology and taxonomic classification.</title>
        <authorList>
            <person name="Goeker M."/>
        </authorList>
    </citation>
    <scope>NUCLEOTIDE SEQUENCE [LARGE SCALE GENOMIC DNA]</scope>
    <source>
        <strain evidence="7 9">DSM 105722</strain>
    </source>
</reference>
<proteinExistence type="predicted"/>
<dbReference type="InterPro" id="IPR013740">
    <property type="entry name" value="Redoxin"/>
</dbReference>
<dbReference type="EMBL" id="CP043839">
    <property type="protein sequence ID" value="WOF13819.1"/>
    <property type="molecule type" value="Genomic_DNA"/>
</dbReference>
<dbReference type="PROSITE" id="PS51352">
    <property type="entry name" value="THIOREDOXIN_2"/>
    <property type="match status" value="2"/>
</dbReference>
<evidence type="ECO:0000313" key="9">
    <source>
        <dbReference type="Proteomes" id="UP000576368"/>
    </source>
</evidence>
<dbReference type="RefSeq" id="WP_118305315.1">
    <property type="nucleotide sequence ID" value="NZ_BMPA01000002.1"/>
</dbReference>
<dbReference type="GO" id="GO:0017004">
    <property type="term" value="P:cytochrome complex assembly"/>
    <property type="evidence" value="ECO:0007669"/>
    <property type="project" value="UniProtKB-KW"/>
</dbReference>
<dbReference type="AlphaFoldDB" id="A0A7X6BJ10"/>
<keyword evidence="5" id="KW-0732">Signal</keyword>
<dbReference type="Pfam" id="PF13899">
    <property type="entry name" value="Thioredoxin_7"/>
    <property type="match status" value="1"/>
</dbReference>
<evidence type="ECO:0000256" key="4">
    <source>
        <dbReference type="ARBA" id="ARBA00023284"/>
    </source>
</evidence>
<reference evidence="8 10" key="1">
    <citation type="submission" date="2019-09" db="EMBL/GenBank/DDBJ databases">
        <title>Butyricimonas paravirosa DSM 105722 (=214-4 = JCM 18677 = CCUG 65563).</title>
        <authorList>
            <person name="Le Roy T."/>
            <person name="Cani P.D."/>
        </authorList>
    </citation>
    <scope>NUCLEOTIDE SEQUENCE [LARGE SCALE GENOMIC DNA]</scope>
    <source>
        <strain evidence="8 10">DSM 105722</strain>
    </source>
</reference>
<sequence length="765" mass="87311">MRFNFFLTLASVMVLLLAEMKKADAQMTVAQPIQTKVETESGIRFFEGTWEEALVESKKTGKPIFMDCYTVWCVPCKMLAKDVFTRPEVGDYFNIHFINVKMDMGTEQGKVLNDKYQVTGYPTLLFLDGDGNLIHRIVGAPTADILLKEGGRAIDGKGYSSMSKAYEEGNRQPNFIQEYMDVLDIAGEGSKAAQICLNYFKTLDKSKLKEREYWELFCKYVKDVDADVSKYVYKNRAEFINLFGAAAVEKKLFQLFSNGAYRYWKKEGDSGIFDEKGFENYVHQLMKKDIRGKEQIIMDARMAYAMNTGDWAKYVQMGTDRLNDGEKSDFVVYNWALRVNMQCNDTELREKAAEWMDRMAIDCDRRPQSDATISLKKSFLRVADQLRHPEKKDKNYRPTITISGKIAALTDNDNTIKIIKKDGFFKQTVDSCEAKLDGTYELKMKVEKPGMYILECQGGQKVDFWAGTEDLKVDFPGFGKAKMRVIRPMYIHIQGGKDNEVINQMNWEIYQNYQLMGSISRPVYNYSGLVDSVKQQIASQLTDVAGKIVLDRLQHYAEVYADREAVLAILMLLKGEEYEETVKKVVDNLSKLYPGSLALKDFKAVLAQRELAKQGQMAPEFSCPTPDGKKNFGPQDFKGKFLVMDFWASWCGPCRAEIPHLKKAYEKYADKEVAFFSVSIDKSNAAWKKALGEENMPWEQVCVPQAGKEVMRLYQFSGIPYVLILDKEGRIVGTNLRGQALMDKLEELVNGKKTKAAKSSMMMVR</sequence>
<evidence type="ECO:0000313" key="10">
    <source>
        <dbReference type="Proteomes" id="UP001302374"/>
    </source>
</evidence>
<comment type="subcellular location">
    <subcellularLocation>
        <location evidence="1">Cell envelope</location>
    </subcellularLocation>
</comment>
<feature type="domain" description="Thioredoxin" evidence="6">
    <location>
        <begin position="25"/>
        <end position="155"/>
    </location>
</feature>
<accession>A0A7X6BJ10</accession>
<evidence type="ECO:0000256" key="1">
    <source>
        <dbReference type="ARBA" id="ARBA00004196"/>
    </source>
</evidence>
<dbReference type="InterPro" id="IPR013766">
    <property type="entry name" value="Thioredoxin_domain"/>
</dbReference>
<name>A0A7X6BJ10_9BACT</name>
<dbReference type="InterPro" id="IPR050553">
    <property type="entry name" value="Thioredoxin_ResA/DsbE_sf"/>
</dbReference>
<evidence type="ECO:0000256" key="3">
    <source>
        <dbReference type="ARBA" id="ARBA00023157"/>
    </source>
</evidence>
<dbReference type="InterPro" id="IPR017937">
    <property type="entry name" value="Thioredoxin_CS"/>
</dbReference>
<dbReference type="Gene3D" id="3.40.30.10">
    <property type="entry name" value="Glutaredoxin"/>
    <property type="match status" value="2"/>
</dbReference>
<dbReference type="Pfam" id="PF08534">
    <property type="entry name" value="Redoxin"/>
    <property type="match status" value="1"/>
</dbReference>
<evidence type="ECO:0000256" key="2">
    <source>
        <dbReference type="ARBA" id="ARBA00022748"/>
    </source>
</evidence>
<dbReference type="Pfam" id="PF14289">
    <property type="entry name" value="DUF4369"/>
    <property type="match status" value="1"/>
</dbReference>
<dbReference type="GO" id="GO:0016853">
    <property type="term" value="F:isomerase activity"/>
    <property type="evidence" value="ECO:0007669"/>
    <property type="project" value="UniProtKB-KW"/>
</dbReference>
<dbReference type="GO" id="GO:0030313">
    <property type="term" value="C:cell envelope"/>
    <property type="evidence" value="ECO:0007669"/>
    <property type="project" value="UniProtKB-SubCell"/>
</dbReference>
<dbReference type="GO" id="GO:0016491">
    <property type="term" value="F:oxidoreductase activity"/>
    <property type="evidence" value="ECO:0007669"/>
    <property type="project" value="InterPro"/>
</dbReference>
<evidence type="ECO:0000313" key="7">
    <source>
        <dbReference type="EMBL" id="NJC17097.1"/>
    </source>
</evidence>
<feature type="chain" id="PRO_5031252954" evidence="5">
    <location>
        <begin position="26"/>
        <end position="765"/>
    </location>
</feature>
<dbReference type="CDD" id="cd02966">
    <property type="entry name" value="TlpA_like_family"/>
    <property type="match status" value="1"/>
</dbReference>
<keyword evidence="4" id="KW-0676">Redox-active center</keyword>
<evidence type="ECO:0000256" key="5">
    <source>
        <dbReference type="SAM" id="SignalP"/>
    </source>
</evidence>
<keyword evidence="7" id="KW-0413">Isomerase</keyword>
<keyword evidence="3" id="KW-1015">Disulfide bond</keyword>
<dbReference type="SUPFAM" id="SSF52833">
    <property type="entry name" value="Thioredoxin-like"/>
    <property type="match status" value="2"/>
</dbReference>
<keyword evidence="10" id="KW-1185">Reference proteome</keyword>
<organism evidence="7 9">
    <name type="scientific">Butyricimonas paravirosa</name>
    <dbReference type="NCBI Taxonomy" id="1472417"/>
    <lineage>
        <taxon>Bacteria</taxon>
        <taxon>Pseudomonadati</taxon>
        <taxon>Bacteroidota</taxon>
        <taxon>Bacteroidia</taxon>
        <taxon>Bacteroidales</taxon>
        <taxon>Odoribacteraceae</taxon>
        <taxon>Butyricimonas</taxon>
    </lineage>
</organism>
<dbReference type="Proteomes" id="UP000576368">
    <property type="component" value="Unassembled WGS sequence"/>
</dbReference>
<feature type="domain" description="Thioredoxin" evidence="6">
    <location>
        <begin position="612"/>
        <end position="754"/>
    </location>
</feature>
<dbReference type="InterPro" id="IPR036249">
    <property type="entry name" value="Thioredoxin-like_sf"/>
</dbReference>
<evidence type="ECO:0000313" key="8">
    <source>
        <dbReference type="EMBL" id="WOF13819.1"/>
    </source>
</evidence>
<protein>
    <submittedName>
        <fullName evidence="7">Thiol-disulfide isomerase/thioredoxin</fullName>
    </submittedName>
    <submittedName>
        <fullName evidence="8">Thioredoxin fold domain-containing protein</fullName>
    </submittedName>
</protein>
<dbReference type="EMBL" id="JAATLI010000002">
    <property type="protein sequence ID" value="NJC17097.1"/>
    <property type="molecule type" value="Genomic_DNA"/>
</dbReference>
<evidence type="ECO:0000259" key="6">
    <source>
        <dbReference type="PROSITE" id="PS51352"/>
    </source>
</evidence>
<dbReference type="GeneID" id="86892990"/>
<dbReference type="PANTHER" id="PTHR42852">
    <property type="entry name" value="THIOL:DISULFIDE INTERCHANGE PROTEIN DSBE"/>
    <property type="match status" value="1"/>
</dbReference>